<proteinExistence type="predicted"/>
<evidence type="ECO:0000313" key="1">
    <source>
        <dbReference type="EMBL" id="QFG06626.1"/>
    </source>
</evidence>
<gene>
    <name evidence="1" type="ORF">CPT_Myduc_003</name>
</gene>
<name>A0A5J6TAT9_9CAUD</name>
<dbReference type="Proteomes" id="UP000327513">
    <property type="component" value="Segment"/>
</dbReference>
<keyword evidence="2" id="KW-1185">Reference proteome</keyword>
<accession>A0A5J6TAT9</accession>
<reference evidence="2" key="1">
    <citation type="submission" date="2019-06" db="EMBL/GenBank/DDBJ databases">
        <title>Complete genome of Proteus mirabilis phage Myduc.</title>
        <authorList>
            <person name="Tran J.S."/>
            <person name="Lessor L."/>
            <person name="O'Leary C."/>
            <person name="Bonasera R.M."/>
            <person name="Liu M."/>
        </authorList>
    </citation>
    <scope>NUCLEOTIDE SEQUENCE [LARGE SCALE GENOMIC DNA]</scope>
</reference>
<organism evidence="1 2">
    <name type="scientific">Proteus phage Myduc</name>
    <dbReference type="NCBI Taxonomy" id="2650874"/>
    <lineage>
        <taxon>Viruses</taxon>
        <taxon>Duplodnaviria</taxon>
        <taxon>Heunggongvirae</taxon>
        <taxon>Uroviricota</taxon>
        <taxon>Caudoviricetes</taxon>
        <taxon>Chaseviridae</taxon>
        <taxon>Cleopatravirinae</taxon>
        <taxon>Myducvirus</taxon>
        <taxon>Myducvirus myduc</taxon>
    </lineage>
</organism>
<protein>
    <submittedName>
        <fullName evidence="1">Uncharacterized protein</fullName>
    </submittedName>
</protein>
<dbReference type="EMBL" id="MN098326">
    <property type="protein sequence ID" value="QFG06626.1"/>
    <property type="molecule type" value="Genomic_DNA"/>
</dbReference>
<evidence type="ECO:0000313" key="2">
    <source>
        <dbReference type="Proteomes" id="UP000327513"/>
    </source>
</evidence>
<sequence length="54" mass="6246">MKQVQFHTLLDCDAFILNGVYYKKITDVREYNAVPLDSLEPVKLPAHILVEVEE</sequence>